<protein>
    <submittedName>
        <fullName evidence="3">OmpA family protein</fullName>
    </submittedName>
</protein>
<dbReference type="Pfam" id="PF00691">
    <property type="entry name" value="OmpA"/>
    <property type="match status" value="1"/>
</dbReference>
<gene>
    <name evidence="3" type="ORF">PQJ61_04440</name>
</gene>
<organism evidence="3 4">
    <name type="scientific">Candidatus Thalassospirochaeta sargassi</name>
    <dbReference type="NCBI Taxonomy" id="3119039"/>
    <lineage>
        <taxon>Bacteria</taxon>
        <taxon>Pseudomonadati</taxon>
        <taxon>Spirochaetota</taxon>
        <taxon>Spirochaetia</taxon>
        <taxon>Spirochaetales</taxon>
        <taxon>Spirochaetaceae</taxon>
        <taxon>Candidatus Thalassospirochaeta</taxon>
    </lineage>
</organism>
<dbReference type="InterPro" id="IPR006860">
    <property type="entry name" value="FecR"/>
</dbReference>
<keyword evidence="1" id="KW-0472">Membrane</keyword>
<evidence type="ECO:0000313" key="4">
    <source>
        <dbReference type="Proteomes" id="UP001221217"/>
    </source>
</evidence>
<proteinExistence type="predicted"/>
<dbReference type="CDD" id="cd07185">
    <property type="entry name" value="OmpA_C-like"/>
    <property type="match status" value="1"/>
</dbReference>
<dbReference type="Gene3D" id="3.30.1330.60">
    <property type="entry name" value="OmpA-like domain"/>
    <property type="match status" value="1"/>
</dbReference>
<dbReference type="EMBL" id="JAQQAL010000011">
    <property type="protein sequence ID" value="MDC7225995.1"/>
    <property type="molecule type" value="Genomic_DNA"/>
</dbReference>
<reference evidence="3 4" key="1">
    <citation type="submission" date="2022-12" db="EMBL/GenBank/DDBJ databases">
        <title>Metagenome assembled genome from gulf of manar.</title>
        <authorList>
            <person name="Kohli P."/>
            <person name="Pk S."/>
            <person name="Venkata Ramana C."/>
            <person name="Sasikala C."/>
        </authorList>
    </citation>
    <scope>NUCLEOTIDE SEQUENCE [LARGE SCALE GENOMIC DNA]</scope>
    <source>
        <strain evidence="3">JB008</strain>
    </source>
</reference>
<dbReference type="InterPro" id="IPR006665">
    <property type="entry name" value="OmpA-like"/>
</dbReference>
<dbReference type="Proteomes" id="UP001221217">
    <property type="component" value="Unassembled WGS sequence"/>
</dbReference>
<dbReference type="PROSITE" id="PS51123">
    <property type="entry name" value="OMPA_2"/>
    <property type="match status" value="1"/>
</dbReference>
<accession>A0AAJ1MLT0</accession>
<dbReference type="PANTHER" id="PTHR30329:SF21">
    <property type="entry name" value="LIPOPROTEIN YIAD-RELATED"/>
    <property type="match status" value="1"/>
</dbReference>
<dbReference type="Pfam" id="PF04773">
    <property type="entry name" value="FecR"/>
    <property type="match status" value="1"/>
</dbReference>
<dbReference type="InterPro" id="IPR036737">
    <property type="entry name" value="OmpA-like_sf"/>
</dbReference>
<dbReference type="PANTHER" id="PTHR30329">
    <property type="entry name" value="STATOR ELEMENT OF FLAGELLAR MOTOR COMPLEX"/>
    <property type="match status" value="1"/>
</dbReference>
<dbReference type="InterPro" id="IPR050330">
    <property type="entry name" value="Bact_OuterMem_StrucFunc"/>
</dbReference>
<name>A0AAJ1MLT0_9SPIO</name>
<evidence type="ECO:0000259" key="2">
    <source>
        <dbReference type="PROSITE" id="PS51123"/>
    </source>
</evidence>
<dbReference type="AlphaFoldDB" id="A0AAJ1MLT0"/>
<feature type="domain" description="OmpA-like" evidence="2">
    <location>
        <begin position="227"/>
        <end position="342"/>
    </location>
</feature>
<comment type="caution">
    <text evidence="3">The sequence shown here is derived from an EMBL/GenBank/DDBJ whole genome shotgun (WGS) entry which is preliminary data.</text>
</comment>
<evidence type="ECO:0000256" key="1">
    <source>
        <dbReference type="PROSITE-ProRule" id="PRU00473"/>
    </source>
</evidence>
<sequence length="342" mass="37701">MRSNHLNIKTRVLVAAFLLAAVILVAVILIARSISADKLALRSPVRVMHNPKVTWAVPDAEVCKTSSGDWTEIGPGQRLVAGSSIKTGHYGNVDISFDEGTLIRVAEDTIAKIDDISLVNVKLSLDEGRLITKFRKITGREIHKVSTPDVVCGIRGTELIVEVGESDTMVYGMSGITEVASVQYPEQPVLLGFQQKSRIIDGNTPESPEDMTDEEIAYFRRQLDSMHDSEVFFIATDLKFKPDSAEFEAGSEEVLEGLAKIIKRKRLELEIAGHTADVGDRASQYDLSRKRAITVMEALIGLGVKEKRLRTIGYGGSKPIADNESAEGRAMNRRVEFIIKDY</sequence>
<evidence type="ECO:0000313" key="3">
    <source>
        <dbReference type="EMBL" id="MDC7225995.1"/>
    </source>
</evidence>
<dbReference type="SUPFAM" id="SSF103088">
    <property type="entry name" value="OmpA-like"/>
    <property type="match status" value="1"/>
</dbReference>
<dbReference type="GO" id="GO:0016020">
    <property type="term" value="C:membrane"/>
    <property type="evidence" value="ECO:0007669"/>
    <property type="project" value="UniProtKB-UniRule"/>
</dbReference>